<feature type="domain" description="Putative glycogen debranching enzyme N-terminal" evidence="2">
    <location>
        <begin position="30"/>
        <end position="212"/>
    </location>
</feature>
<dbReference type="Gene3D" id="1.50.10.10">
    <property type="match status" value="1"/>
</dbReference>
<accession>A0A5J6GMU5</accession>
<evidence type="ECO:0000313" key="5">
    <source>
        <dbReference type="Proteomes" id="UP000325529"/>
    </source>
</evidence>
<dbReference type="Pfam" id="PF14742">
    <property type="entry name" value="GDE_N_bis"/>
    <property type="match status" value="1"/>
</dbReference>
<dbReference type="Pfam" id="PF22422">
    <property type="entry name" value="MGH1-like_GH"/>
    <property type="match status" value="1"/>
</dbReference>
<dbReference type="InterPro" id="IPR008928">
    <property type="entry name" value="6-hairpin_glycosidase_sf"/>
</dbReference>
<dbReference type="GO" id="GO:0005975">
    <property type="term" value="P:carbohydrate metabolic process"/>
    <property type="evidence" value="ECO:0007669"/>
    <property type="project" value="InterPro"/>
</dbReference>
<dbReference type="InterPro" id="IPR032856">
    <property type="entry name" value="GDE_N_bis"/>
</dbReference>
<sequence>MADTPELPGSSRAARALQPLLHDVVLCVAAPAFAASPRDGQLRGARADGFYDHDRRLLHTLCLLLDGRAPEPVGVQPLGPDRVRFTSVHRCPGDGTADPTLIVERVRTAGDGETVLLRNVGTAARRLRVELTAATDLADIADVKRGLTGPAVAPSAPRAGGPALVWRSPTGRARVRAVECPEEPETATGPAHGTFTWPRVELAPGGCWLLRLAVTGRAVPDPPGHPVAAPPRVPWSDPVVRGDRRLIGLVRQGLAELRALRLADRAGGGSARCDDQFIAAGCPWYLTLFGRDSLWSARMLLPLGTELARGTLWTLARRQGTVHDDFREEAPGRILHELRPAESRHGQGLLLPAHYYGSVDATPLFVSLLVDAWRWGLPAAEVEGLLPYAERAMAWIVRTSGKDKDGLLRYYPRRGGLLHQSWKDSADAVRDAAGRRVEPPLALCEVQGYAYEAATGLADLLHSRGATARARRLRTWAVALRGRFADAFWIDAKEGPAPRYVAIAVGRDLAPVTGPASNMGQLLGTGILDRDGCADVAAWLAAPELNSGWGLRSRSAAVPGFNPLSYHGGSVWTHDTAIAVQGLCAAGRPAEAALLADGLLDAAVHFSYRMPELYGGDARTETSPAPLAYPAACRPQGWSAASGVAVLGALLGLRPDAPRRELRLRPLPAGLLGPLAVSGLRLAGADLSVRIDHAGRTTVTGLPDGWRVDTGGGAGSDTGAGAGPGPHC</sequence>
<evidence type="ECO:0000259" key="3">
    <source>
        <dbReference type="Pfam" id="PF22422"/>
    </source>
</evidence>
<name>A0A5J6GMU5_STRKN</name>
<dbReference type="OrthoDB" id="9759959at2"/>
<proteinExistence type="predicted"/>
<gene>
    <name evidence="4" type="ORF">CP970_33315</name>
</gene>
<feature type="region of interest" description="Disordered" evidence="1">
    <location>
        <begin position="702"/>
        <end position="728"/>
    </location>
</feature>
<evidence type="ECO:0000259" key="2">
    <source>
        <dbReference type="Pfam" id="PF14742"/>
    </source>
</evidence>
<dbReference type="InterPro" id="IPR054491">
    <property type="entry name" value="MGH1-like_GH"/>
</dbReference>
<reference evidence="4 5" key="1">
    <citation type="submission" date="2017-09" db="EMBL/GenBank/DDBJ databases">
        <authorList>
            <person name="Lee N."/>
            <person name="Cho B.-K."/>
        </authorList>
    </citation>
    <scope>NUCLEOTIDE SEQUENCE [LARGE SCALE GENOMIC DNA]</scope>
    <source>
        <strain evidence="4 5">ATCC 12853</strain>
    </source>
</reference>
<dbReference type="SUPFAM" id="SSF48208">
    <property type="entry name" value="Six-hairpin glycosidases"/>
    <property type="match status" value="1"/>
</dbReference>
<feature type="domain" description="Mannosylglycerate hydrolase MGH1-like glycoside hydrolase" evidence="3">
    <location>
        <begin position="439"/>
        <end position="602"/>
    </location>
</feature>
<organism evidence="4 5">
    <name type="scientific">Streptomyces kanamyceticus</name>
    <dbReference type="NCBI Taxonomy" id="1967"/>
    <lineage>
        <taxon>Bacteria</taxon>
        <taxon>Bacillati</taxon>
        <taxon>Actinomycetota</taxon>
        <taxon>Actinomycetes</taxon>
        <taxon>Kitasatosporales</taxon>
        <taxon>Streptomycetaceae</taxon>
        <taxon>Streptomyces</taxon>
    </lineage>
</organism>
<dbReference type="InterPro" id="IPR012341">
    <property type="entry name" value="6hp_glycosidase-like_sf"/>
</dbReference>
<protein>
    <submittedName>
        <fullName evidence="4">Glycogen debranching protein</fullName>
    </submittedName>
</protein>
<keyword evidence="5" id="KW-1185">Reference proteome</keyword>
<evidence type="ECO:0000256" key="1">
    <source>
        <dbReference type="SAM" id="MobiDB-lite"/>
    </source>
</evidence>
<evidence type="ECO:0000313" key="4">
    <source>
        <dbReference type="EMBL" id="QEU95138.1"/>
    </source>
</evidence>
<feature type="compositionally biased region" description="Gly residues" evidence="1">
    <location>
        <begin position="710"/>
        <end position="728"/>
    </location>
</feature>
<dbReference type="RefSeq" id="WP_063805987.1">
    <property type="nucleotide sequence ID" value="NZ_CP023699.1"/>
</dbReference>
<dbReference type="KEGG" id="ska:CP970_33315"/>
<dbReference type="Proteomes" id="UP000325529">
    <property type="component" value="Chromosome"/>
</dbReference>
<dbReference type="AlphaFoldDB" id="A0A5J6GMU5"/>
<dbReference type="EMBL" id="CP023699">
    <property type="protein sequence ID" value="QEU95138.1"/>
    <property type="molecule type" value="Genomic_DNA"/>
</dbReference>